<comment type="pathway">
    <text evidence="1">Lipid metabolism.</text>
</comment>
<evidence type="ECO:0000313" key="16">
    <source>
        <dbReference type="EMBL" id="KAK1168391.1"/>
    </source>
</evidence>
<comment type="function">
    <text evidence="9">Catalyzes the key rate-limiting step in the CDP-choline pathway for phosphatidylcholine biosynthesis.</text>
</comment>
<dbReference type="InterPro" id="IPR014729">
    <property type="entry name" value="Rossmann-like_a/b/a_fold"/>
</dbReference>
<evidence type="ECO:0000256" key="14">
    <source>
        <dbReference type="SAM" id="MobiDB-lite"/>
    </source>
</evidence>
<dbReference type="CDD" id="cd02174">
    <property type="entry name" value="CCT"/>
    <property type="match status" value="1"/>
</dbReference>
<dbReference type="Gene3D" id="3.40.50.620">
    <property type="entry name" value="HUPs"/>
    <property type="match status" value="1"/>
</dbReference>
<evidence type="ECO:0000256" key="10">
    <source>
        <dbReference type="ARBA" id="ARBA00025706"/>
    </source>
</evidence>
<comment type="caution">
    <text evidence="16">The sequence shown here is derived from an EMBL/GenBank/DDBJ whole genome shotgun (WGS) entry which is preliminary data.</text>
</comment>
<dbReference type="Proteomes" id="UP001230051">
    <property type="component" value="Unassembled WGS sequence"/>
</dbReference>
<feature type="compositionally biased region" description="Low complexity" evidence="14">
    <location>
        <begin position="312"/>
        <end position="321"/>
    </location>
</feature>
<keyword evidence="4" id="KW-0808">Transferase</keyword>
<keyword evidence="7" id="KW-0594">Phospholipid biosynthesis</keyword>
<keyword evidence="5 16" id="KW-0548">Nucleotidyltransferase</keyword>
<dbReference type="NCBIfam" id="TIGR00125">
    <property type="entry name" value="cyt_tran_rel"/>
    <property type="match status" value="1"/>
</dbReference>
<evidence type="ECO:0000256" key="12">
    <source>
        <dbReference type="ARBA" id="ARBA00048285"/>
    </source>
</evidence>
<evidence type="ECO:0000259" key="15">
    <source>
        <dbReference type="Pfam" id="PF01467"/>
    </source>
</evidence>
<dbReference type="SUPFAM" id="SSF52374">
    <property type="entry name" value="Nucleotidylyl transferase"/>
    <property type="match status" value="1"/>
</dbReference>
<evidence type="ECO:0000256" key="8">
    <source>
        <dbReference type="ARBA" id="ARBA00023264"/>
    </source>
</evidence>
<feature type="compositionally biased region" description="Basic and acidic residues" evidence="14">
    <location>
        <begin position="16"/>
        <end position="27"/>
    </location>
</feature>
<gene>
    <name evidence="16" type="primary">PCYT1A</name>
    <name evidence="16" type="ORF">AOXY_G9157</name>
</gene>
<comment type="similarity">
    <text evidence="2">Belongs to the cytidylyltransferase family.</text>
</comment>
<evidence type="ECO:0000256" key="5">
    <source>
        <dbReference type="ARBA" id="ARBA00022695"/>
    </source>
</evidence>
<dbReference type="InterPro" id="IPR041723">
    <property type="entry name" value="CCT"/>
</dbReference>
<evidence type="ECO:0000256" key="1">
    <source>
        <dbReference type="ARBA" id="ARBA00005189"/>
    </source>
</evidence>
<keyword evidence="3" id="KW-0444">Lipid biosynthesis</keyword>
<keyword evidence="6" id="KW-0443">Lipid metabolism</keyword>
<evidence type="ECO:0000313" key="17">
    <source>
        <dbReference type="Proteomes" id="UP001230051"/>
    </source>
</evidence>
<evidence type="ECO:0000256" key="4">
    <source>
        <dbReference type="ARBA" id="ARBA00022679"/>
    </source>
</evidence>
<dbReference type="InterPro" id="IPR004821">
    <property type="entry name" value="Cyt_trans-like"/>
</dbReference>
<comment type="catalytic activity">
    <reaction evidence="12">
        <text>phosphocholine + CTP + H(+) = CDP-choline + diphosphate</text>
        <dbReference type="Rhea" id="RHEA:18997"/>
        <dbReference type="ChEBI" id="CHEBI:15378"/>
        <dbReference type="ChEBI" id="CHEBI:33019"/>
        <dbReference type="ChEBI" id="CHEBI:37563"/>
        <dbReference type="ChEBI" id="CHEBI:58779"/>
        <dbReference type="ChEBI" id="CHEBI:295975"/>
        <dbReference type="EC" id="2.7.7.15"/>
    </reaction>
    <physiologicalReaction direction="left-to-right" evidence="12">
        <dbReference type="Rhea" id="RHEA:18998"/>
    </physiologicalReaction>
</comment>
<dbReference type="AlphaFoldDB" id="A0AAD8G791"/>
<organism evidence="16 17">
    <name type="scientific">Acipenser oxyrinchus oxyrinchus</name>
    <dbReference type="NCBI Taxonomy" id="40147"/>
    <lineage>
        <taxon>Eukaryota</taxon>
        <taxon>Metazoa</taxon>
        <taxon>Chordata</taxon>
        <taxon>Craniata</taxon>
        <taxon>Vertebrata</taxon>
        <taxon>Euteleostomi</taxon>
        <taxon>Actinopterygii</taxon>
        <taxon>Chondrostei</taxon>
        <taxon>Acipenseriformes</taxon>
        <taxon>Acipenseridae</taxon>
        <taxon>Acipenser</taxon>
    </lineage>
</organism>
<keyword evidence="17" id="KW-1185">Reference proteome</keyword>
<dbReference type="FunFam" id="3.40.50.620:FF:000016">
    <property type="entry name" value="Putative choline-phosphate cytidylyltransferase B"/>
    <property type="match status" value="1"/>
</dbReference>
<protein>
    <recommendedName>
        <fullName evidence="11">choline-phosphate cytidylyltransferase</fullName>
        <ecNumber evidence="11">2.7.7.15</ecNumber>
    </recommendedName>
</protein>
<comment type="pathway">
    <text evidence="10">Phospholipid metabolism; phosphatidylcholine biosynthesis; phosphatidylcholine from phosphocholine: step 1/2.</text>
</comment>
<dbReference type="PANTHER" id="PTHR10739">
    <property type="entry name" value="CYTIDYLYLTRANSFERASE"/>
    <property type="match status" value="1"/>
</dbReference>
<feature type="domain" description="Cytidyltransferase-like" evidence="15">
    <location>
        <begin position="77"/>
        <end position="205"/>
    </location>
</feature>
<accession>A0AAD8G791</accession>
<evidence type="ECO:0000256" key="6">
    <source>
        <dbReference type="ARBA" id="ARBA00023098"/>
    </source>
</evidence>
<name>A0AAD8G791_ACIOX</name>
<evidence type="ECO:0000256" key="2">
    <source>
        <dbReference type="ARBA" id="ARBA00010101"/>
    </source>
</evidence>
<dbReference type="GO" id="GO:0031210">
    <property type="term" value="F:phosphatidylcholine binding"/>
    <property type="evidence" value="ECO:0007669"/>
    <property type="project" value="TreeGrafter"/>
</dbReference>
<evidence type="ECO:0000256" key="9">
    <source>
        <dbReference type="ARBA" id="ARBA00025501"/>
    </source>
</evidence>
<evidence type="ECO:0000256" key="13">
    <source>
        <dbReference type="SAM" id="Coils"/>
    </source>
</evidence>
<evidence type="ECO:0000256" key="11">
    <source>
        <dbReference type="ARBA" id="ARBA00026101"/>
    </source>
</evidence>
<dbReference type="InterPro" id="IPR045049">
    <property type="entry name" value="Pcy1-like"/>
</dbReference>
<keyword evidence="8" id="KW-1208">Phospholipid metabolism</keyword>
<evidence type="ECO:0000256" key="3">
    <source>
        <dbReference type="ARBA" id="ARBA00022516"/>
    </source>
</evidence>
<dbReference type="GO" id="GO:0005783">
    <property type="term" value="C:endoplasmic reticulum"/>
    <property type="evidence" value="ECO:0007669"/>
    <property type="project" value="TreeGrafter"/>
</dbReference>
<dbReference type="Pfam" id="PF01467">
    <property type="entry name" value="CTP_transf_like"/>
    <property type="match status" value="1"/>
</dbReference>
<dbReference type="EC" id="2.7.7.15" evidence="11"/>
<reference evidence="16" key="1">
    <citation type="submission" date="2022-02" db="EMBL/GenBank/DDBJ databases">
        <title>Atlantic sturgeon de novo genome assembly.</title>
        <authorList>
            <person name="Stock M."/>
            <person name="Klopp C."/>
            <person name="Guiguen Y."/>
            <person name="Cabau C."/>
            <person name="Parinello H."/>
            <person name="Santidrian Yebra-Pimentel E."/>
            <person name="Kuhl H."/>
            <person name="Dirks R.P."/>
            <person name="Guessner J."/>
            <person name="Wuertz S."/>
            <person name="Du K."/>
            <person name="Schartl M."/>
        </authorList>
    </citation>
    <scope>NUCLEOTIDE SEQUENCE</scope>
    <source>
        <strain evidence="16">STURGEONOMICS-FGT-2020</strain>
        <tissue evidence="16">Whole blood</tissue>
    </source>
</reference>
<keyword evidence="13" id="KW-0175">Coiled coil</keyword>
<sequence length="363" mass="41503">MEAHGSGKSSRKRKKEGSNGEAEKDVMPAKMPRCSVGLTEPAPFADEIEVPHNTPYIRVTLEEARRGTPLERPVRVYADGIFDMFHSGHARALMQAKQLFPNTHLIVGVCDDDLTHKFKGFTVMNEDERYDAVSHCRYVDEVVQAASWSLSWEFLTKHRIDFVAHDDIPYSSAGSDDVYKHIKEAGMFAPTQRTEGISTSDIITRIVRDYDVYVRRNLQRGYTAKELNVSFINEKKYHLQERVDKVKQKVKNVEERSKEFVQKVEEKSIDLIQKWEEKSREFIGNFLQMFGPEGALKHILKEGKGRMLQAISPRQSPNSSPSRERSPSPTFRLPFFTKISPPPSPQAGSARAYHISEDEEDED</sequence>
<dbReference type="PANTHER" id="PTHR10739:SF19">
    <property type="entry name" value="CHOLINE-PHOSPHATE CYTIDYLYLTRANSFERASE A"/>
    <property type="match status" value="1"/>
</dbReference>
<evidence type="ECO:0000256" key="7">
    <source>
        <dbReference type="ARBA" id="ARBA00023209"/>
    </source>
</evidence>
<feature type="region of interest" description="Disordered" evidence="14">
    <location>
        <begin position="1"/>
        <end position="27"/>
    </location>
</feature>
<feature type="coiled-coil region" evidence="13">
    <location>
        <begin position="236"/>
        <end position="263"/>
    </location>
</feature>
<feature type="region of interest" description="Disordered" evidence="14">
    <location>
        <begin position="311"/>
        <end position="363"/>
    </location>
</feature>
<proteinExistence type="inferred from homology"/>
<dbReference type="GO" id="GO:0004105">
    <property type="term" value="F:choline-phosphate cytidylyltransferase activity"/>
    <property type="evidence" value="ECO:0007669"/>
    <property type="project" value="UniProtKB-EC"/>
</dbReference>
<dbReference type="EMBL" id="JAGXEW010000008">
    <property type="protein sequence ID" value="KAK1168391.1"/>
    <property type="molecule type" value="Genomic_DNA"/>
</dbReference>